<dbReference type="FunFam" id="3.20.20.100:FF:000013">
    <property type="entry name" value="NADPH-dependent codeinone reductase 1-1"/>
    <property type="match status" value="1"/>
</dbReference>
<comment type="caution">
    <text evidence="4">The sequence shown here is derived from an EMBL/GenBank/DDBJ whole genome shotgun (WGS) entry which is preliminary data.</text>
</comment>
<evidence type="ECO:0000313" key="4">
    <source>
        <dbReference type="EMBL" id="KAG5550525.1"/>
    </source>
</evidence>
<dbReference type="InterPro" id="IPR020471">
    <property type="entry name" value="AKR"/>
</dbReference>
<gene>
    <name evidence="4" type="ORF">RHGRI_015479</name>
</gene>
<reference evidence="4" key="1">
    <citation type="submission" date="2020-08" db="EMBL/GenBank/DDBJ databases">
        <title>Plant Genome Project.</title>
        <authorList>
            <person name="Zhang R.-G."/>
        </authorList>
    </citation>
    <scope>NUCLEOTIDE SEQUENCE</scope>
    <source>
        <strain evidence="4">WSP0</strain>
        <tissue evidence="4">Leaf</tissue>
    </source>
</reference>
<dbReference type="InterPro" id="IPR023210">
    <property type="entry name" value="NADP_OxRdtase_dom"/>
</dbReference>
<keyword evidence="5" id="KW-1185">Reference proteome</keyword>
<evidence type="ECO:0000259" key="3">
    <source>
        <dbReference type="Pfam" id="PF00248"/>
    </source>
</evidence>
<proteinExistence type="inferred from homology"/>
<sequence length="609" mass="68214">MVSIPEIQIPLSELGSTPNANTHCTSIPLLGYGTASWPFGEPEEIIKGSILTAIKLGYRHFDTASVYLSEQCLGEAISRALELGLIESRGELFVTSKLWCSDVHPHRVLPVLQDTLQKLGLEYLDLYLIHFPVSMNSPGSYVVPFNQSDLLPMDFKSVWEAMEECHKLGLTKNIGVSNFSVKKLQQLLLTAKIPPAVNQVEISPLWQQKKLRKFCEEKGIHVTAYSSLGLLEMGLRAGSEHTGKELQRGEDERKSRHIRLEAKLRRVSKDRHIRRIVDSSSLTWQKGIGLEEKPIFPPQAERILFSYISIHCSLLSTPLIHSSGYIDNREASQCIEMASIPEIQIPLSVLGSTANASTHSTSIPQLGYGTASWPFGESEETMKGSILTAIKLGYRHFDAASVYQSEQCLGEAISRALELGLIESRGELFVTSKLWCSDVHPHRVLPALQDTLQKLGLEYLDLYLIHFPVSKKPAGSYVVPINQSDLLPMDFKSVWEAMEECHKLGLTKNIGVSNFSVKTLQQLLLTAKIPPAVIQVCLRWVYEQGVSVLVKSFNEERMRENLDIFSWKLSSEESQKIDQIPQQKAYRGLEFVSDGGPFKSVEELWDGEI</sequence>
<protein>
    <recommendedName>
        <fullName evidence="3">NADP-dependent oxidoreductase domain-containing protein</fullName>
    </recommendedName>
</protein>
<evidence type="ECO:0000256" key="2">
    <source>
        <dbReference type="ARBA" id="ARBA00022857"/>
    </source>
</evidence>
<dbReference type="GO" id="GO:0035835">
    <property type="term" value="P:indole alkaloid biosynthetic process"/>
    <property type="evidence" value="ECO:0007669"/>
    <property type="project" value="UniProtKB-ARBA"/>
</dbReference>
<comment type="similarity">
    <text evidence="1">Belongs to the aldo/keto reductase family.</text>
</comment>
<dbReference type="Proteomes" id="UP000823749">
    <property type="component" value="Chromosome 5"/>
</dbReference>
<organism evidence="4 5">
    <name type="scientific">Rhododendron griersonianum</name>
    <dbReference type="NCBI Taxonomy" id="479676"/>
    <lineage>
        <taxon>Eukaryota</taxon>
        <taxon>Viridiplantae</taxon>
        <taxon>Streptophyta</taxon>
        <taxon>Embryophyta</taxon>
        <taxon>Tracheophyta</taxon>
        <taxon>Spermatophyta</taxon>
        <taxon>Magnoliopsida</taxon>
        <taxon>eudicotyledons</taxon>
        <taxon>Gunneridae</taxon>
        <taxon>Pentapetalae</taxon>
        <taxon>asterids</taxon>
        <taxon>Ericales</taxon>
        <taxon>Ericaceae</taxon>
        <taxon>Ericoideae</taxon>
        <taxon>Rhodoreae</taxon>
        <taxon>Rhododendron</taxon>
    </lineage>
</organism>
<keyword evidence="2" id="KW-0521">NADP</keyword>
<dbReference type="PROSITE" id="PS00062">
    <property type="entry name" value="ALDOKETO_REDUCTASE_2"/>
    <property type="match status" value="2"/>
</dbReference>
<dbReference type="PROSITE" id="PS00798">
    <property type="entry name" value="ALDOKETO_REDUCTASE_1"/>
    <property type="match status" value="2"/>
</dbReference>
<dbReference type="EMBL" id="JACTNZ010000005">
    <property type="protein sequence ID" value="KAG5550525.1"/>
    <property type="molecule type" value="Genomic_DNA"/>
</dbReference>
<feature type="domain" description="NADP-dependent oxidoreductase" evidence="3">
    <location>
        <begin position="366"/>
        <end position="536"/>
    </location>
</feature>
<dbReference type="PANTHER" id="PTHR11732">
    <property type="entry name" value="ALDO/KETO REDUCTASE"/>
    <property type="match status" value="1"/>
</dbReference>
<dbReference type="GO" id="GO:0016491">
    <property type="term" value="F:oxidoreductase activity"/>
    <property type="evidence" value="ECO:0007669"/>
    <property type="project" value="InterPro"/>
</dbReference>
<evidence type="ECO:0000256" key="1">
    <source>
        <dbReference type="ARBA" id="ARBA00007905"/>
    </source>
</evidence>
<dbReference type="InterPro" id="IPR036812">
    <property type="entry name" value="NAD(P)_OxRdtase_dom_sf"/>
</dbReference>
<dbReference type="AlphaFoldDB" id="A0AAV6KDD9"/>
<dbReference type="SUPFAM" id="SSF51430">
    <property type="entry name" value="NAD(P)-linked oxidoreductase"/>
    <property type="match status" value="2"/>
</dbReference>
<dbReference type="PRINTS" id="PR00069">
    <property type="entry name" value="ALDKETRDTASE"/>
</dbReference>
<dbReference type="Gene3D" id="3.20.20.100">
    <property type="entry name" value="NADP-dependent oxidoreductase domain"/>
    <property type="match status" value="3"/>
</dbReference>
<feature type="domain" description="NADP-dependent oxidoreductase" evidence="3">
    <location>
        <begin position="30"/>
        <end position="265"/>
    </location>
</feature>
<dbReference type="InterPro" id="IPR018170">
    <property type="entry name" value="Aldo/ket_reductase_CS"/>
</dbReference>
<accession>A0AAV6KDD9</accession>
<evidence type="ECO:0000313" key="5">
    <source>
        <dbReference type="Proteomes" id="UP000823749"/>
    </source>
</evidence>
<dbReference type="Pfam" id="PF00248">
    <property type="entry name" value="Aldo_ket_red"/>
    <property type="match status" value="2"/>
</dbReference>
<dbReference type="PROSITE" id="PS00063">
    <property type="entry name" value="ALDOKETO_REDUCTASE_3"/>
    <property type="match status" value="1"/>
</dbReference>
<name>A0AAV6KDD9_9ERIC</name>